<keyword evidence="1" id="KW-1133">Transmembrane helix</keyword>
<dbReference type="OrthoDB" id="10006218at2759"/>
<dbReference type="InterPro" id="IPR013216">
    <property type="entry name" value="Methyltransf_11"/>
</dbReference>
<dbReference type="Proteomes" id="UP000886520">
    <property type="component" value="Chromosome 24"/>
</dbReference>
<feature type="domain" description="Methyltransferase type 11" evidence="2">
    <location>
        <begin position="166"/>
        <end position="236"/>
    </location>
</feature>
<gene>
    <name evidence="4" type="ORF">GOP47_0024359</name>
</gene>
<name>A0A9D4U3X2_ADICA</name>
<dbReference type="SUPFAM" id="SSF53335">
    <property type="entry name" value="S-adenosyl-L-methionine-dependent methyltransferases"/>
    <property type="match status" value="2"/>
</dbReference>
<dbReference type="PANTHER" id="PTHR44843">
    <property type="entry name" value="METHYLTRANSFERASE"/>
    <property type="match status" value="1"/>
</dbReference>
<accession>A0A9D4U3X2</accession>
<evidence type="ECO:0000256" key="1">
    <source>
        <dbReference type="SAM" id="Phobius"/>
    </source>
</evidence>
<organism evidence="4 5">
    <name type="scientific">Adiantum capillus-veneris</name>
    <name type="common">Maidenhair fern</name>
    <dbReference type="NCBI Taxonomy" id="13818"/>
    <lineage>
        <taxon>Eukaryota</taxon>
        <taxon>Viridiplantae</taxon>
        <taxon>Streptophyta</taxon>
        <taxon>Embryophyta</taxon>
        <taxon>Tracheophyta</taxon>
        <taxon>Polypodiopsida</taxon>
        <taxon>Polypodiidae</taxon>
        <taxon>Polypodiales</taxon>
        <taxon>Pteridineae</taxon>
        <taxon>Pteridaceae</taxon>
        <taxon>Vittarioideae</taxon>
        <taxon>Adiantum</taxon>
    </lineage>
</organism>
<reference evidence="4" key="1">
    <citation type="submission" date="2021-01" db="EMBL/GenBank/DDBJ databases">
        <title>Adiantum capillus-veneris genome.</title>
        <authorList>
            <person name="Fang Y."/>
            <person name="Liao Q."/>
        </authorList>
    </citation>
    <scope>NUCLEOTIDE SEQUENCE</scope>
    <source>
        <strain evidence="4">H3</strain>
        <tissue evidence="4">Leaf</tissue>
    </source>
</reference>
<keyword evidence="1" id="KW-0812">Transmembrane</keyword>
<evidence type="ECO:0000313" key="5">
    <source>
        <dbReference type="Proteomes" id="UP000886520"/>
    </source>
</evidence>
<dbReference type="InterPro" id="IPR029063">
    <property type="entry name" value="SAM-dependent_MTases_sf"/>
</dbReference>
<feature type="domain" description="DUF7870" evidence="3">
    <location>
        <begin position="313"/>
        <end position="410"/>
    </location>
</feature>
<dbReference type="InterPro" id="IPR057192">
    <property type="entry name" value="DUF7870"/>
</dbReference>
<dbReference type="CDD" id="cd02440">
    <property type="entry name" value="AdoMet_MTases"/>
    <property type="match status" value="1"/>
</dbReference>
<sequence>MTSWPQKSPGDRKVVIRRFILSTIFFAFIFIALQALYFAKDKASCAEAGGACFVPHLKGHTSNKNQGLVRVSDGAHGLGHGFPPLSTGYISEGLKPRYNFKSYEEYVNLQLRKTLNPKLRSLWTSKDWRRKVDVFSSVFQNLMNEGLLKPSDKVLCIAARVGQEVLALKEIGVVNAIGVDLVPSPPLVVKGDMHRLPFKENSFDFEFSNAFDHALFPALFASEVERTLKPGGILVLHLALKQRPDKYSANELSKVDPILYLFKNFEVVLSKDVDAFGLDLEVVLRKPSTQVIDNIEAGRCPSSGSKSQILARAEPLIMEEPLKPWITLKQNAENIKYLPSLMDISKFHGFVYIDVGARSYGSSVGSWFVKKYPKQNQKFSIYAVEADDAFAADYSRRKNVKLLPFAAWVRNESLVFGANPENRAAEGDIGMGRIQSRSAIDNSNSMLSLPSVSKFKNVQGFDFSEWLIKTVSVDDFVVLKLDIEGTEFDLLPRMLETGAICLVDELFLECHYNRWQRTSSLRTSKFTRTYSECVSLFQALRNSGVLVHQWW</sequence>
<feature type="transmembrane region" description="Helical" evidence="1">
    <location>
        <begin position="20"/>
        <end position="39"/>
    </location>
</feature>
<dbReference type="EMBL" id="JABFUD020000024">
    <property type="protein sequence ID" value="KAI5059939.1"/>
    <property type="molecule type" value="Genomic_DNA"/>
</dbReference>
<evidence type="ECO:0000313" key="4">
    <source>
        <dbReference type="EMBL" id="KAI5059939.1"/>
    </source>
</evidence>
<proteinExistence type="predicted"/>
<feature type="domain" description="DUF7870" evidence="3">
    <location>
        <begin position="455"/>
        <end position="551"/>
    </location>
</feature>
<protein>
    <recommendedName>
        <fullName evidence="6">Methyltransferase type 11 domain-containing protein</fullName>
    </recommendedName>
</protein>
<dbReference type="Gene3D" id="3.40.50.150">
    <property type="entry name" value="Vaccinia Virus protein VP39"/>
    <property type="match status" value="2"/>
</dbReference>
<dbReference type="Pfam" id="PF25276">
    <property type="entry name" value="DUF7870"/>
    <property type="match status" value="2"/>
</dbReference>
<dbReference type="Pfam" id="PF08241">
    <property type="entry name" value="Methyltransf_11"/>
    <property type="match status" value="1"/>
</dbReference>
<evidence type="ECO:0000259" key="2">
    <source>
        <dbReference type="Pfam" id="PF08241"/>
    </source>
</evidence>
<comment type="caution">
    <text evidence="4">The sequence shown here is derived from an EMBL/GenBank/DDBJ whole genome shotgun (WGS) entry which is preliminary data.</text>
</comment>
<evidence type="ECO:0008006" key="6">
    <source>
        <dbReference type="Google" id="ProtNLM"/>
    </source>
</evidence>
<keyword evidence="5" id="KW-1185">Reference proteome</keyword>
<dbReference type="PANTHER" id="PTHR44843:SF14">
    <property type="entry name" value="METHYLTRANSFERASE TYPE 11 DOMAIN-CONTAINING PROTEIN"/>
    <property type="match status" value="1"/>
</dbReference>
<dbReference type="AlphaFoldDB" id="A0A9D4U3X2"/>
<evidence type="ECO:0000259" key="3">
    <source>
        <dbReference type="Pfam" id="PF25276"/>
    </source>
</evidence>
<keyword evidence="1" id="KW-0472">Membrane</keyword>
<dbReference type="GO" id="GO:0008757">
    <property type="term" value="F:S-adenosylmethionine-dependent methyltransferase activity"/>
    <property type="evidence" value="ECO:0007669"/>
    <property type="project" value="InterPro"/>
</dbReference>